<feature type="region of interest" description="Disordered" evidence="1">
    <location>
        <begin position="349"/>
        <end position="391"/>
    </location>
</feature>
<gene>
    <name evidence="2" type="ORF">ABB37_05427</name>
</gene>
<feature type="compositionally biased region" description="Basic and acidic residues" evidence="1">
    <location>
        <begin position="250"/>
        <end position="262"/>
    </location>
</feature>
<dbReference type="GeneID" id="26905717"/>
<keyword evidence="3" id="KW-1185">Reference proteome</keyword>
<dbReference type="RefSeq" id="XP_015658074.1">
    <property type="nucleotide sequence ID" value="XM_015803432.1"/>
</dbReference>
<organism evidence="2 3">
    <name type="scientific">Leptomonas pyrrhocoris</name>
    <name type="common">Firebug parasite</name>
    <dbReference type="NCBI Taxonomy" id="157538"/>
    <lineage>
        <taxon>Eukaryota</taxon>
        <taxon>Discoba</taxon>
        <taxon>Euglenozoa</taxon>
        <taxon>Kinetoplastea</taxon>
        <taxon>Metakinetoplastina</taxon>
        <taxon>Trypanosomatida</taxon>
        <taxon>Trypanosomatidae</taxon>
        <taxon>Leishmaniinae</taxon>
        <taxon>Leptomonas</taxon>
    </lineage>
</organism>
<evidence type="ECO:0000256" key="1">
    <source>
        <dbReference type="SAM" id="MobiDB-lite"/>
    </source>
</evidence>
<dbReference type="OrthoDB" id="273538at2759"/>
<accession>A0A0M9G040</accession>
<protein>
    <submittedName>
        <fullName evidence="2">Uncharacterized protein</fullName>
    </submittedName>
</protein>
<dbReference type="OMA" id="HRFEPCV"/>
<comment type="caution">
    <text evidence="2">The sequence shown here is derived from an EMBL/GenBank/DDBJ whole genome shotgun (WGS) entry which is preliminary data.</text>
</comment>
<sequence>MQMEASSSAAQCLLAPLINFIHGDVVLEDACCQKVASALISAHEGELKALVLAQVLPSGLRKAIETYYVRGYLLGAPELLQQSAVVVQTLQQLAEVLRDASVLGQEEYVPVEAPNHSMDQTHPTPHAFLSSAGASITEDVEVLQHQHDNAHLAHLINALGDAVVGYMMHASDQCAQQAADYLNGTTRKGSGFAGAAYLTSLQHFATSAAAHRDARRRAREAAQEAEVQALLFGDSTNGATATATALAEEDAGRINEEEERPRNTAAASSPPPPSPPEVDTALCFASEVLAAMEDALAVPESQTALQQQQQQYSQQQLLKRSISSCAHKGRLLQPLNDSVQEQYTALVQTTPLPTPHQRSRSHSMTDGEAAEGSSGGAPTVLSGNDERLSPNIVVDPSTLTVEMSAVLSPPRYSGNSSSAESAVPLHAPAHRQHRADPVLIGASETSVLRMIENAAVSTEGLSSGSTTSSVPLAAQPQELIGGTPFPPFSISHPLPAVDDAREGARRCARRQEAESRSYFLCRSTNRFEPYAARGFFPE</sequence>
<name>A0A0M9G040_LEPPY</name>
<proteinExistence type="predicted"/>
<dbReference type="EMBL" id="LGTL01000010">
    <property type="protein sequence ID" value="KPA79635.1"/>
    <property type="molecule type" value="Genomic_DNA"/>
</dbReference>
<evidence type="ECO:0000313" key="3">
    <source>
        <dbReference type="Proteomes" id="UP000037923"/>
    </source>
</evidence>
<evidence type="ECO:0000313" key="2">
    <source>
        <dbReference type="EMBL" id="KPA79635.1"/>
    </source>
</evidence>
<dbReference type="VEuPathDB" id="TriTrypDB:LpyrH10_10_1960"/>
<dbReference type="AlphaFoldDB" id="A0A0M9G040"/>
<feature type="region of interest" description="Disordered" evidence="1">
    <location>
        <begin position="247"/>
        <end position="279"/>
    </location>
</feature>
<dbReference type="Proteomes" id="UP000037923">
    <property type="component" value="Unassembled WGS sequence"/>
</dbReference>
<reference evidence="2 3" key="1">
    <citation type="submission" date="2015-07" db="EMBL/GenBank/DDBJ databases">
        <title>High-quality genome of monoxenous trypanosomatid Leptomonas pyrrhocoris.</title>
        <authorList>
            <person name="Flegontov P."/>
            <person name="Butenko A."/>
            <person name="Firsov S."/>
            <person name="Vlcek C."/>
            <person name="Logacheva M.D."/>
            <person name="Field M."/>
            <person name="Filatov D."/>
            <person name="Flegontova O."/>
            <person name="Gerasimov E."/>
            <person name="Jackson A.P."/>
            <person name="Kelly S."/>
            <person name="Opperdoes F."/>
            <person name="O'Reilly A."/>
            <person name="Votypka J."/>
            <person name="Yurchenko V."/>
            <person name="Lukes J."/>
        </authorList>
    </citation>
    <scope>NUCLEOTIDE SEQUENCE [LARGE SCALE GENOMIC DNA]</scope>
    <source>
        <strain evidence="2">H10</strain>
    </source>
</reference>